<keyword evidence="4" id="KW-0732">Signal</keyword>
<keyword evidence="8" id="KW-1185">Reference proteome</keyword>
<dbReference type="SUPFAM" id="SSF53474">
    <property type="entry name" value="alpha/beta-Hydrolases"/>
    <property type="match status" value="1"/>
</dbReference>
<feature type="compositionally biased region" description="Polar residues" evidence="3">
    <location>
        <begin position="151"/>
        <end position="164"/>
    </location>
</feature>
<dbReference type="Proteomes" id="UP000836402">
    <property type="component" value="Unassembled WGS sequence"/>
</dbReference>
<dbReference type="PANTHER" id="PTHR33630">
    <property type="entry name" value="CUTINASE RV1984C-RELATED-RELATED"/>
    <property type="match status" value="1"/>
</dbReference>
<keyword evidence="1" id="KW-0378">Hydrolase</keyword>
<name>A0A177VES0_9BASI</name>
<comment type="caution">
    <text evidence="6">The sequence shown here is derived from an EMBL/GenBank/DDBJ whole genome shotgun (WGS) entry which is preliminary data.</text>
</comment>
<dbReference type="AlphaFoldDB" id="A0A177VES0"/>
<protein>
    <recommendedName>
        <fullName evidence="9">Cutinase</fullName>
    </recommendedName>
</protein>
<feature type="chain" id="PRO_5043601687" description="Cutinase" evidence="4">
    <location>
        <begin position="24"/>
        <end position="232"/>
    </location>
</feature>
<dbReference type="SMART" id="SM01110">
    <property type="entry name" value="Cutinase"/>
    <property type="match status" value="1"/>
</dbReference>
<dbReference type="Pfam" id="PF01083">
    <property type="entry name" value="Cutinase"/>
    <property type="match status" value="1"/>
</dbReference>
<dbReference type="GO" id="GO:0052689">
    <property type="term" value="F:carboxylic ester hydrolase activity"/>
    <property type="evidence" value="ECO:0007669"/>
    <property type="project" value="UniProtKB-ARBA"/>
</dbReference>
<dbReference type="InterPro" id="IPR029058">
    <property type="entry name" value="AB_hydrolase_fold"/>
</dbReference>
<accession>A0A177VES0</accession>
<reference evidence="5" key="3">
    <citation type="submission" date="2020-10" db="EMBL/GenBank/DDBJ databases">
        <authorList>
            <person name="Sedaghatjoo S."/>
        </authorList>
    </citation>
    <scope>NUCLEOTIDE SEQUENCE</scope>
    <source>
        <strain evidence="5">AZH3</strain>
    </source>
</reference>
<proteinExistence type="predicted"/>
<evidence type="ECO:0000256" key="2">
    <source>
        <dbReference type="ARBA" id="ARBA00023157"/>
    </source>
</evidence>
<evidence type="ECO:0000313" key="7">
    <source>
        <dbReference type="Proteomes" id="UP000077671"/>
    </source>
</evidence>
<gene>
    <name evidence="6" type="ORF">A4X03_0g5856</name>
    <name evidence="5" type="ORF">JKIAZH3_G8669</name>
</gene>
<reference evidence="6" key="1">
    <citation type="submission" date="2016-04" db="EMBL/GenBank/DDBJ databases">
        <authorList>
            <person name="Nguyen H.D."/>
            <person name="Kesanakurti P."/>
            <person name="Cullis J."/>
            <person name="Levesque C.A."/>
            <person name="Hambleton S."/>
        </authorList>
    </citation>
    <scope>NUCLEOTIDE SEQUENCE</scope>
    <source>
        <strain evidence="6">DAOMC 238032</strain>
    </source>
</reference>
<dbReference type="PANTHER" id="PTHR33630:SF9">
    <property type="entry name" value="CUTINASE 4"/>
    <property type="match status" value="1"/>
</dbReference>
<evidence type="ECO:0000256" key="3">
    <source>
        <dbReference type="SAM" id="MobiDB-lite"/>
    </source>
</evidence>
<evidence type="ECO:0000256" key="1">
    <source>
        <dbReference type="ARBA" id="ARBA00022801"/>
    </source>
</evidence>
<dbReference type="Proteomes" id="UP000077671">
    <property type="component" value="Unassembled WGS sequence"/>
</dbReference>
<dbReference type="EMBL" id="LWDD02001004">
    <property type="protein sequence ID" value="KAE8253595.1"/>
    <property type="molecule type" value="Genomic_DNA"/>
</dbReference>
<organism evidence="6 7">
    <name type="scientific">Tilletia caries</name>
    <name type="common">wheat bunt fungus</name>
    <dbReference type="NCBI Taxonomy" id="13290"/>
    <lineage>
        <taxon>Eukaryota</taxon>
        <taxon>Fungi</taxon>
        <taxon>Dikarya</taxon>
        <taxon>Basidiomycota</taxon>
        <taxon>Ustilaginomycotina</taxon>
        <taxon>Exobasidiomycetes</taxon>
        <taxon>Tilletiales</taxon>
        <taxon>Tilletiaceae</taxon>
        <taxon>Tilletia</taxon>
    </lineage>
</organism>
<keyword evidence="2" id="KW-1015">Disulfide bond</keyword>
<evidence type="ECO:0000313" key="6">
    <source>
        <dbReference type="EMBL" id="KAE8253595.1"/>
    </source>
</evidence>
<evidence type="ECO:0000256" key="4">
    <source>
        <dbReference type="SAM" id="SignalP"/>
    </source>
</evidence>
<dbReference type="Gene3D" id="3.40.50.1820">
    <property type="entry name" value="alpha/beta hydrolase"/>
    <property type="match status" value="1"/>
</dbReference>
<evidence type="ECO:0000313" key="5">
    <source>
        <dbReference type="EMBL" id="CAD6962258.1"/>
    </source>
</evidence>
<feature type="region of interest" description="Disordered" evidence="3">
    <location>
        <begin position="151"/>
        <end position="172"/>
    </location>
</feature>
<dbReference type="InterPro" id="IPR000675">
    <property type="entry name" value="Cutinase/axe"/>
</dbReference>
<sequence>MKLVSMLLLAVSSTALLSGMSYAQDVKDSATDCKAYVLISARGIREPQGPSIAFTGMIQQTLAALPGGVEVDTVYPADPSVSGTSVGVAFVSQFIMNGLKQCKDQKYALLGYSQGALLESVAAALLLHSPEAYAAIKAIVFAGNPLHVPNRQGNVDESGGSSNADVPGESVEDNPDLFNKYAEAGKVLDICFAGDPICDAHGQGGLATHQKYGTTPSVQDIGAKFLISALRN</sequence>
<feature type="signal peptide" evidence="4">
    <location>
        <begin position="1"/>
        <end position="23"/>
    </location>
</feature>
<evidence type="ECO:0008006" key="9">
    <source>
        <dbReference type="Google" id="ProtNLM"/>
    </source>
</evidence>
<evidence type="ECO:0000313" key="8">
    <source>
        <dbReference type="Proteomes" id="UP000836402"/>
    </source>
</evidence>
<dbReference type="EMBL" id="CAJHJG010007046">
    <property type="protein sequence ID" value="CAD6962258.1"/>
    <property type="molecule type" value="Genomic_DNA"/>
</dbReference>
<reference evidence="6" key="2">
    <citation type="journal article" date="2019" name="IMA Fungus">
        <title>Genome sequencing and comparison of five Tilletia species to identify candidate genes for the detection of regulated species infecting wheat.</title>
        <authorList>
            <person name="Nguyen H.D.T."/>
            <person name="Sultana T."/>
            <person name="Kesanakurti P."/>
            <person name="Hambleton S."/>
        </authorList>
    </citation>
    <scope>NUCLEOTIDE SEQUENCE</scope>
    <source>
        <strain evidence="6">DAOMC 238032</strain>
    </source>
</reference>